<keyword evidence="3" id="KW-1185">Reference proteome</keyword>
<dbReference type="AlphaFoldDB" id="A0A8H4TCS7"/>
<name>A0A8H4TCS7_9HYPO</name>
<feature type="compositionally biased region" description="Pro residues" evidence="1">
    <location>
        <begin position="15"/>
        <end position="24"/>
    </location>
</feature>
<sequence length="209" mass="22237">MDSRRFTRTGFLTGHPPPSSPIPSTPTLSSAASPLRPLPQLKSNPFPLQLPPPRPAKSSVLPTPPVRASSSAYPPTPRLLPACSDKAIPNTKPMQDKPHSEVKSKAARDVVCNTAPTGAILQGCPSKIPRRDDELYVYAKGCPTANVPTTAPTHNEPGRQTPPEKQADNKSATKTESKNGSEEQAQTGEEAKASTKANNNAGNNEQKHN</sequence>
<accession>A0A8H4TCS7</accession>
<dbReference type="Proteomes" id="UP000604273">
    <property type="component" value="Unassembled WGS sequence"/>
</dbReference>
<dbReference type="EMBL" id="JABFAI010000097">
    <property type="protein sequence ID" value="KAF4955605.1"/>
    <property type="molecule type" value="Genomic_DNA"/>
</dbReference>
<feature type="compositionally biased region" description="Polar residues" evidence="1">
    <location>
        <begin position="195"/>
        <end position="209"/>
    </location>
</feature>
<feature type="compositionally biased region" description="Basic and acidic residues" evidence="1">
    <location>
        <begin position="165"/>
        <end position="181"/>
    </location>
</feature>
<proteinExistence type="predicted"/>
<feature type="compositionally biased region" description="Basic and acidic residues" evidence="1">
    <location>
        <begin position="94"/>
        <end position="105"/>
    </location>
</feature>
<feature type="region of interest" description="Disordered" evidence="1">
    <location>
        <begin position="1"/>
        <end position="105"/>
    </location>
</feature>
<evidence type="ECO:0000313" key="2">
    <source>
        <dbReference type="EMBL" id="KAF4955605.1"/>
    </source>
</evidence>
<evidence type="ECO:0000313" key="3">
    <source>
        <dbReference type="Proteomes" id="UP000604273"/>
    </source>
</evidence>
<dbReference type="OrthoDB" id="3793367at2759"/>
<comment type="caution">
    <text evidence="2">The sequence shown here is derived from an EMBL/GenBank/DDBJ whole genome shotgun (WGS) entry which is preliminary data.</text>
</comment>
<evidence type="ECO:0000256" key="1">
    <source>
        <dbReference type="SAM" id="MobiDB-lite"/>
    </source>
</evidence>
<reference evidence="2" key="1">
    <citation type="journal article" date="2020" name="BMC Genomics">
        <title>Correction to: Identification and distribution of gene clusters required for synthesis of sphingolipid metabolism inhibitors in diverse species of the filamentous fungus Fusarium.</title>
        <authorList>
            <person name="Kim H.S."/>
            <person name="Lohmar J.M."/>
            <person name="Busman M."/>
            <person name="Brown D.W."/>
            <person name="Naumann T.A."/>
            <person name="Divon H.H."/>
            <person name="Lysoe E."/>
            <person name="Uhlig S."/>
            <person name="Proctor R.H."/>
        </authorList>
    </citation>
    <scope>NUCLEOTIDE SEQUENCE</scope>
    <source>
        <strain evidence="2">NRRL 45417</strain>
    </source>
</reference>
<reference evidence="2" key="2">
    <citation type="submission" date="2020-05" db="EMBL/GenBank/DDBJ databases">
        <authorList>
            <person name="Kim H.-S."/>
            <person name="Proctor R.H."/>
            <person name="Brown D.W."/>
        </authorList>
    </citation>
    <scope>NUCLEOTIDE SEQUENCE</scope>
    <source>
        <strain evidence="2">NRRL 45417</strain>
    </source>
</reference>
<feature type="region of interest" description="Disordered" evidence="1">
    <location>
        <begin position="143"/>
        <end position="209"/>
    </location>
</feature>
<protein>
    <submittedName>
        <fullName evidence="2">Uncharacterized protein</fullName>
    </submittedName>
</protein>
<feature type="compositionally biased region" description="Low complexity" evidence="1">
    <location>
        <begin position="25"/>
        <end position="35"/>
    </location>
</feature>
<organism evidence="2 3">
    <name type="scientific">Fusarium gaditjirri</name>
    <dbReference type="NCBI Taxonomy" id="282569"/>
    <lineage>
        <taxon>Eukaryota</taxon>
        <taxon>Fungi</taxon>
        <taxon>Dikarya</taxon>
        <taxon>Ascomycota</taxon>
        <taxon>Pezizomycotina</taxon>
        <taxon>Sordariomycetes</taxon>
        <taxon>Hypocreomycetidae</taxon>
        <taxon>Hypocreales</taxon>
        <taxon>Nectriaceae</taxon>
        <taxon>Fusarium</taxon>
        <taxon>Fusarium nisikadoi species complex</taxon>
    </lineage>
</organism>
<gene>
    <name evidence="2" type="ORF">FGADI_4440</name>
</gene>